<reference evidence="1" key="2">
    <citation type="submission" date="2019-01" db="UniProtKB">
        <authorList>
            <consortium name="EnsemblPlants"/>
        </authorList>
    </citation>
    <scope>IDENTIFICATION</scope>
    <source>
        <strain evidence="1">cv. Heinz 1706</strain>
    </source>
</reference>
<dbReference type="AlphaFoldDB" id="A0A3Q7I487"/>
<dbReference type="EnsemblPlants" id="Solyc09g059120.1.1">
    <property type="protein sequence ID" value="Solyc09g059120.1.1.1"/>
    <property type="gene ID" value="Solyc09g059120.1"/>
</dbReference>
<dbReference type="Proteomes" id="UP000004994">
    <property type="component" value="Chromosome 9"/>
</dbReference>
<name>A0A3Q7I487_SOLLC</name>
<keyword evidence="2" id="KW-1185">Reference proteome</keyword>
<dbReference type="Gramene" id="Solyc09g059120.1.1">
    <property type="protein sequence ID" value="Solyc09g059120.1.1.1"/>
    <property type="gene ID" value="Solyc09g059120.1"/>
</dbReference>
<evidence type="ECO:0000313" key="2">
    <source>
        <dbReference type="Proteomes" id="UP000004994"/>
    </source>
</evidence>
<evidence type="ECO:0000313" key="1">
    <source>
        <dbReference type="EnsemblPlants" id="Solyc09g059120.1.1.1"/>
    </source>
</evidence>
<protein>
    <submittedName>
        <fullName evidence="1">Uncharacterized protein</fullName>
    </submittedName>
</protein>
<reference evidence="1" key="1">
    <citation type="journal article" date="2012" name="Nature">
        <title>The tomato genome sequence provides insights into fleshy fruit evolution.</title>
        <authorList>
            <consortium name="Tomato Genome Consortium"/>
        </authorList>
    </citation>
    <scope>NUCLEOTIDE SEQUENCE [LARGE SCALE GENOMIC DNA]</scope>
    <source>
        <strain evidence="1">cv. Heinz 1706</strain>
    </source>
</reference>
<organism evidence="1">
    <name type="scientific">Solanum lycopersicum</name>
    <name type="common">Tomato</name>
    <name type="synonym">Lycopersicon esculentum</name>
    <dbReference type="NCBI Taxonomy" id="4081"/>
    <lineage>
        <taxon>Eukaryota</taxon>
        <taxon>Viridiplantae</taxon>
        <taxon>Streptophyta</taxon>
        <taxon>Embryophyta</taxon>
        <taxon>Tracheophyta</taxon>
        <taxon>Spermatophyta</taxon>
        <taxon>Magnoliopsida</taxon>
        <taxon>eudicotyledons</taxon>
        <taxon>Gunneridae</taxon>
        <taxon>Pentapetalae</taxon>
        <taxon>asterids</taxon>
        <taxon>lamiids</taxon>
        <taxon>Solanales</taxon>
        <taxon>Solanaceae</taxon>
        <taxon>Solanoideae</taxon>
        <taxon>Solaneae</taxon>
        <taxon>Solanum</taxon>
        <taxon>Solanum subgen. Lycopersicon</taxon>
    </lineage>
</organism>
<proteinExistence type="predicted"/>
<sequence length="170" mass="19498">MHSTSQDSTGSSQVILNLFNIMLFKRLDHIISNILMRAFEDQCGSILDRTTPQLTRLMTIIKSNYKYRRKVFGACVDVTLVINHFCDRALHASKELFNEIVPTSKSSIRLLNKIATDNKDINNECIVCLSEINKMHALLTYISWRMYYQVVSKKSLLSSLRLCYTNGAII</sequence>
<dbReference type="InParanoid" id="A0A3Q7I487"/>
<accession>A0A3Q7I487</accession>
<dbReference type="PaxDb" id="4081-Solyc09g059120.1.1"/>